<reference evidence="9 10" key="1">
    <citation type="submission" date="2019-05" db="EMBL/GenBank/DDBJ databases">
        <authorList>
            <person name="Qu J.-H."/>
        </authorList>
    </citation>
    <scope>NUCLEOTIDE SEQUENCE [LARGE SCALE GENOMIC DNA]</scope>
    <source>
        <strain evidence="9 10">Z12</strain>
    </source>
</reference>
<feature type="domain" description="PPIase FKBP-type" evidence="8">
    <location>
        <begin position="206"/>
        <end position="286"/>
    </location>
</feature>
<comment type="caution">
    <text evidence="9">The sequence shown here is derived from an EMBL/GenBank/DDBJ whole genome shotgun (WGS) entry which is preliminary data.</text>
</comment>
<dbReference type="PANTHER" id="PTHR43811:SF19">
    <property type="entry name" value="39 KDA FK506-BINDING NUCLEAR PROTEIN"/>
    <property type="match status" value="1"/>
</dbReference>
<evidence type="ECO:0000256" key="4">
    <source>
        <dbReference type="ARBA" id="ARBA00023235"/>
    </source>
</evidence>
<dbReference type="PROSITE" id="PS51257">
    <property type="entry name" value="PROKAR_LIPOPROTEIN"/>
    <property type="match status" value="1"/>
</dbReference>
<evidence type="ECO:0000256" key="3">
    <source>
        <dbReference type="ARBA" id="ARBA00023110"/>
    </source>
</evidence>
<dbReference type="OrthoDB" id="979394at2"/>
<dbReference type="AlphaFoldDB" id="A0A5R9K7S5"/>
<keyword evidence="3 5" id="KW-0697">Rotamase</keyword>
<dbReference type="EC" id="5.2.1.8" evidence="6"/>
<comment type="catalytic activity">
    <reaction evidence="1 5 6">
        <text>[protein]-peptidylproline (omega=180) = [protein]-peptidylproline (omega=0)</text>
        <dbReference type="Rhea" id="RHEA:16237"/>
        <dbReference type="Rhea" id="RHEA-COMP:10747"/>
        <dbReference type="Rhea" id="RHEA-COMP:10748"/>
        <dbReference type="ChEBI" id="CHEBI:83833"/>
        <dbReference type="ChEBI" id="CHEBI:83834"/>
        <dbReference type="EC" id="5.2.1.8"/>
    </reaction>
</comment>
<evidence type="ECO:0000256" key="5">
    <source>
        <dbReference type="PROSITE-ProRule" id="PRU00277"/>
    </source>
</evidence>
<keyword evidence="4 5" id="KW-0413">Isomerase</keyword>
<dbReference type="PROSITE" id="PS50059">
    <property type="entry name" value="FKBP_PPIASE"/>
    <property type="match status" value="2"/>
</dbReference>
<evidence type="ECO:0000259" key="8">
    <source>
        <dbReference type="PROSITE" id="PS50059"/>
    </source>
</evidence>
<dbReference type="GO" id="GO:0003755">
    <property type="term" value="F:peptidyl-prolyl cis-trans isomerase activity"/>
    <property type="evidence" value="ECO:0007669"/>
    <property type="project" value="UniProtKB-UniRule"/>
</dbReference>
<feature type="chain" id="PRO_5024282273" description="Peptidyl-prolyl cis-trans isomerase" evidence="7">
    <location>
        <begin position="22"/>
        <end position="286"/>
    </location>
</feature>
<evidence type="ECO:0000256" key="6">
    <source>
        <dbReference type="RuleBase" id="RU003915"/>
    </source>
</evidence>
<sequence>MKRFNLSLYFLLAGIFSLSSCMDTVENKDDEKITENTAAIEAYLKTDSAGSQAVKDTSGLYYIKRLSNPSGQLAKRGDAATIKYTAYLLDGTKVISSSDNNKTDFTFPVEGYLYWTGIERGIFLMKTGEKATLLLPYYLASGNTDKVNIPAYSPIRLEMEFVKTRTEVQQIDDFLAAKQFKVSERTADNLVIVRSNTVTGDTIGSGKAVNIKYVGKLLNDTKFDEGTFSFVTGTNSAVPGFDRAIRKMRKTEKAIIIFPSALGYGKNGNRSILPYSPLQFEIEVLP</sequence>
<evidence type="ECO:0000256" key="2">
    <source>
        <dbReference type="ARBA" id="ARBA00006577"/>
    </source>
</evidence>
<feature type="domain" description="PPIase FKBP-type" evidence="8">
    <location>
        <begin position="77"/>
        <end position="165"/>
    </location>
</feature>
<keyword evidence="7" id="KW-0732">Signal</keyword>
<dbReference type="InterPro" id="IPR001179">
    <property type="entry name" value="PPIase_FKBP_dom"/>
</dbReference>
<gene>
    <name evidence="9" type="ORF">FEM55_20500</name>
</gene>
<proteinExistence type="inferred from homology"/>
<keyword evidence="10" id="KW-1185">Reference proteome</keyword>
<dbReference type="Gene3D" id="3.10.50.40">
    <property type="match status" value="2"/>
</dbReference>
<evidence type="ECO:0000313" key="10">
    <source>
        <dbReference type="Proteomes" id="UP000309788"/>
    </source>
</evidence>
<organism evidence="9 10">
    <name type="scientific">Dyadobacter sediminis</name>
    <dbReference type="NCBI Taxonomy" id="1493691"/>
    <lineage>
        <taxon>Bacteria</taxon>
        <taxon>Pseudomonadati</taxon>
        <taxon>Bacteroidota</taxon>
        <taxon>Cytophagia</taxon>
        <taxon>Cytophagales</taxon>
        <taxon>Spirosomataceae</taxon>
        <taxon>Dyadobacter</taxon>
    </lineage>
</organism>
<accession>A0A5R9K7S5</accession>
<evidence type="ECO:0000256" key="1">
    <source>
        <dbReference type="ARBA" id="ARBA00000971"/>
    </source>
</evidence>
<feature type="signal peptide" evidence="7">
    <location>
        <begin position="1"/>
        <end position="21"/>
    </location>
</feature>
<evidence type="ECO:0000313" key="9">
    <source>
        <dbReference type="EMBL" id="TLU89911.1"/>
    </source>
</evidence>
<comment type="similarity">
    <text evidence="2 6">Belongs to the FKBP-type PPIase family.</text>
</comment>
<evidence type="ECO:0000256" key="7">
    <source>
        <dbReference type="SAM" id="SignalP"/>
    </source>
</evidence>
<dbReference type="EMBL" id="VCEI01000029">
    <property type="protein sequence ID" value="TLU89911.1"/>
    <property type="molecule type" value="Genomic_DNA"/>
</dbReference>
<dbReference type="PANTHER" id="PTHR43811">
    <property type="entry name" value="FKBP-TYPE PEPTIDYL-PROLYL CIS-TRANS ISOMERASE FKPA"/>
    <property type="match status" value="1"/>
</dbReference>
<dbReference type="SUPFAM" id="SSF54534">
    <property type="entry name" value="FKBP-like"/>
    <property type="match status" value="2"/>
</dbReference>
<dbReference type="InterPro" id="IPR046357">
    <property type="entry name" value="PPIase_dom_sf"/>
</dbReference>
<protein>
    <recommendedName>
        <fullName evidence="6">Peptidyl-prolyl cis-trans isomerase</fullName>
        <ecNumber evidence="6">5.2.1.8</ecNumber>
    </recommendedName>
</protein>
<dbReference type="Pfam" id="PF00254">
    <property type="entry name" value="FKBP_C"/>
    <property type="match status" value="2"/>
</dbReference>
<dbReference type="Proteomes" id="UP000309788">
    <property type="component" value="Unassembled WGS sequence"/>
</dbReference>
<name>A0A5R9K7S5_9BACT</name>